<evidence type="ECO:0000313" key="6">
    <source>
        <dbReference type="EMBL" id="SVA84809.1"/>
    </source>
</evidence>
<evidence type="ECO:0000259" key="5">
    <source>
        <dbReference type="PROSITE" id="PS50893"/>
    </source>
</evidence>
<dbReference type="GO" id="GO:0005524">
    <property type="term" value="F:ATP binding"/>
    <property type="evidence" value="ECO:0007669"/>
    <property type="project" value="UniProtKB-KW"/>
</dbReference>
<dbReference type="PROSITE" id="PS00211">
    <property type="entry name" value="ABC_TRANSPORTER_1"/>
    <property type="match status" value="1"/>
</dbReference>
<dbReference type="SUPFAM" id="SSF52540">
    <property type="entry name" value="P-loop containing nucleoside triphosphate hydrolases"/>
    <property type="match status" value="1"/>
</dbReference>
<dbReference type="InterPro" id="IPR017871">
    <property type="entry name" value="ABC_transporter-like_CS"/>
</dbReference>
<evidence type="ECO:0000256" key="3">
    <source>
        <dbReference type="ARBA" id="ARBA00022741"/>
    </source>
</evidence>
<dbReference type="PROSITE" id="PS50893">
    <property type="entry name" value="ABC_TRANSPORTER_2"/>
    <property type="match status" value="1"/>
</dbReference>
<keyword evidence="3" id="KW-0547">Nucleotide-binding</keyword>
<dbReference type="InterPro" id="IPR003439">
    <property type="entry name" value="ABC_transporter-like_ATP-bd"/>
</dbReference>
<dbReference type="AlphaFoldDB" id="A0A381Z6I2"/>
<dbReference type="GO" id="GO:0016887">
    <property type="term" value="F:ATP hydrolysis activity"/>
    <property type="evidence" value="ECO:0007669"/>
    <property type="project" value="InterPro"/>
</dbReference>
<evidence type="ECO:0000256" key="2">
    <source>
        <dbReference type="ARBA" id="ARBA00022448"/>
    </source>
</evidence>
<sequence length="314" mass="34202">MNTDSEPVIRAENLTKGYGSFLALRGIDLEVRRGEVFGFLGPNGAGKTTAIRCMLDLIRPGGGLLRVLGRDPQLEPVAVRERCGYLPGELRLDENAPVNLVLSFFQQLRGGSARCRKRANELSERLGLKLDSKIKNLSKGNKQKVGIVAAFMHTPELLLLDEPTSGLDPLVQQTVLNLVSEARRGGATVFFSSHVLAEVQSIAERVAIIRNGKIVEVGTTSELSAKGMVRVRVVLADMAEVTAGEFDALPGVSLTKSEKRGHVFELEVEGGMDALVKMLAKYPVESLETRRPGLEELFHSHYGKREEKGNGGDM</sequence>
<dbReference type="PANTHER" id="PTHR42711:SF5">
    <property type="entry name" value="ABC TRANSPORTER ATP-BINDING PROTEIN NATA"/>
    <property type="match status" value="1"/>
</dbReference>
<proteinExistence type="inferred from homology"/>
<keyword evidence="4" id="KW-0067">ATP-binding</keyword>
<comment type="similarity">
    <text evidence="1">Belongs to the ABC transporter superfamily.</text>
</comment>
<dbReference type="PANTHER" id="PTHR42711">
    <property type="entry name" value="ABC TRANSPORTER ATP-BINDING PROTEIN"/>
    <property type="match status" value="1"/>
</dbReference>
<accession>A0A381Z6I2</accession>
<organism evidence="6">
    <name type="scientific">marine metagenome</name>
    <dbReference type="NCBI Taxonomy" id="408172"/>
    <lineage>
        <taxon>unclassified sequences</taxon>
        <taxon>metagenomes</taxon>
        <taxon>ecological metagenomes</taxon>
    </lineage>
</organism>
<protein>
    <recommendedName>
        <fullName evidence="5">ABC transporter domain-containing protein</fullName>
    </recommendedName>
</protein>
<dbReference type="CDD" id="cd03230">
    <property type="entry name" value="ABC_DR_subfamily_A"/>
    <property type="match status" value="1"/>
</dbReference>
<evidence type="ECO:0000256" key="4">
    <source>
        <dbReference type="ARBA" id="ARBA00022840"/>
    </source>
</evidence>
<dbReference type="SMART" id="SM00382">
    <property type="entry name" value="AAA"/>
    <property type="match status" value="1"/>
</dbReference>
<dbReference type="Gene3D" id="3.40.50.300">
    <property type="entry name" value="P-loop containing nucleotide triphosphate hydrolases"/>
    <property type="match status" value="1"/>
</dbReference>
<keyword evidence="2" id="KW-0813">Transport</keyword>
<dbReference type="InterPro" id="IPR003593">
    <property type="entry name" value="AAA+_ATPase"/>
</dbReference>
<name>A0A381Z6I2_9ZZZZ</name>
<dbReference type="InterPro" id="IPR050763">
    <property type="entry name" value="ABC_transporter_ATP-binding"/>
</dbReference>
<gene>
    <name evidence="6" type="ORF">METZ01_LOCUS137663</name>
</gene>
<evidence type="ECO:0000256" key="1">
    <source>
        <dbReference type="ARBA" id="ARBA00005417"/>
    </source>
</evidence>
<feature type="domain" description="ABC transporter" evidence="5">
    <location>
        <begin position="9"/>
        <end position="236"/>
    </location>
</feature>
<dbReference type="EMBL" id="UINC01020125">
    <property type="protein sequence ID" value="SVA84809.1"/>
    <property type="molecule type" value="Genomic_DNA"/>
</dbReference>
<dbReference type="InterPro" id="IPR027417">
    <property type="entry name" value="P-loop_NTPase"/>
</dbReference>
<dbReference type="Pfam" id="PF00005">
    <property type="entry name" value="ABC_tran"/>
    <property type="match status" value="1"/>
</dbReference>
<reference evidence="6" key="1">
    <citation type="submission" date="2018-05" db="EMBL/GenBank/DDBJ databases">
        <authorList>
            <person name="Lanie J.A."/>
            <person name="Ng W.-L."/>
            <person name="Kazmierczak K.M."/>
            <person name="Andrzejewski T.M."/>
            <person name="Davidsen T.M."/>
            <person name="Wayne K.J."/>
            <person name="Tettelin H."/>
            <person name="Glass J.I."/>
            <person name="Rusch D."/>
            <person name="Podicherti R."/>
            <person name="Tsui H.-C.T."/>
            <person name="Winkler M.E."/>
        </authorList>
    </citation>
    <scope>NUCLEOTIDE SEQUENCE</scope>
</reference>